<evidence type="ECO:0000313" key="4">
    <source>
        <dbReference type="Proteomes" id="UP000291213"/>
    </source>
</evidence>
<gene>
    <name evidence="3" type="ORF">apy_17020</name>
</gene>
<dbReference type="PANTHER" id="PTHR22911">
    <property type="entry name" value="ACYL-MALONYL CONDENSING ENZYME-RELATED"/>
    <property type="match status" value="1"/>
</dbReference>
<feature type="transmembrane region" description="Helical" evidence="1">
    <location>
        <begin position="219"/>
        <end position="241"/>
    </location>
</feature>
<organism evidence="3 4">
    <name type="scientific">Aeropyrum pernix</name>
    <dbReference type="NCBI Taxonomy" id="56636"/>
    <lineage>
        <taxon>Archaea</taxon>
        <taxon>Thermoproteota</taxon>
        <taxon>Thermoprotei</taxon>
        <taxon>Desulfurococcales</taxon>
        <taxon>Desulfurococcaceae</taxon>
        <taxon>Aeropyrum</taxon>
    </lineage>
</organism>
<feature type="domain" description="EamA" evidence="2">
    <location>
        <begin position="4"/>
        <end position="139"/>
    </location>
</feature>
<dbReference type="Pfam" id="PF00892">
    <property type="entry name" value="EamA"/>
    <property type="match status" value="2"/>
</dbReference>
<evidence type="ECO:0000313" key="3">
    <source>
        <dbReference type="EMBL" id="GBF09977.1"/>
    </source>
</evidence>
<feature type="transmembrane region" description="Helical" evidence="1">
    <location>
        <begin position="187"/>
        <end position="207"/>
    </location>
</feature>
<dbReference type="EMBL" id="BDMD01000141">
    <property type="protein sequence ID" value="GBF09977.1"/>
    <property type="molecule type" value="Genomic_DNA"/>
</dbReference>
<comment type="caution">
    <text evidence="3">The sequence shown here is derived from an EMBL/GenBank/DDBJ whole genome shotgun (WGS) entry which is preliminary data.</text>
</comment>
<feature type="transmembrane region" description="Helical" evidence="1">
    <location>
        <begin position="274"/>
        <end position="292"/>
    </location>
</feature>
<feature type="transmembrane region" description="Helical" evidence="1">
    <location>
        <begin position="155"/>
        <end position="175"/>
    </location>
</feature>
<evidence type="ECO:0000259" key="2">
    <source>
        <dbReference type="Pfam" id="PF00892"/>
    </source>
</evidence>
<sequence>MGWEYFVLALAVANVSTASILVRLAGVHGFAAATWRLVLSTILTAAILAVAYAVKKHRKPVLPGGVDLLLAAASGVALALHFDLWMASLFHMSVAMSVTVVDSYPAVLAIVGFRLFKEKYTPLQLLGAVIAMVGVAGIAFYSSQGASAPPGGDPIKGFLLAFAGMLAVAAYFSIGKGLRSRYSTLEYTLPVYGFAAIVSLLLTTLVVHAPLTGYTAETYLYLILLALLPMLGGHTLINLLLRRLSLLAATVPILGEPVGAAALAWIVLGEKVSTLEALLMVVVLAGIGLVLYEENRVKKEINPGLASEVP</sequence>
<feature type="transmembrane region" description="Helical" evidence="1">
    <location>
        <begin position="61"/>
        <end position="82"/>
    </location>
</feature>
<name>A0A401HC14_AERPX</name>
<accession>A0A401HC14</accession>
<feature type="transmembrane region" description="Helical" evidence="1">
    <location>
        <begin position="123"/>
        <end position="143"/>
    </location>
</feature>
<dbReference type="SUPFAM" id="SSF103481">
    <property type="entry name" value="Multidrug resistance efflux transporter EmrE"/>
    <property type="match status" value="2"/>
</dbReference>
<dbReference type="GO" id="GO:0016020">
    <property type="term" value="C:membrane"/>
    <property type="evidence" value="ECO:0007669"/>
    <property type="project" value="InterPro"/>
</dbReference>
<reference evidence="3 4" key="1">
    <citation type="submission" date="2017-02" db="EMBL/GenBank/DDBJ databases">
        <title>isolation and characterization of a novel temperate virus Aeropyrum globular virus 1 infecting hyperthermophilic archaeon Aeropyrum.</title>
        <authorList>
            <person name="Yumiya M."/>
            <person name="Yoshida T."/>
            <person name="Sako Y."/>
        </authorList>
    </citation>
    <scope>NUCLEOTIDE SEQUENCE [LARGE SCALE GENOMIC DNA]</scope>
    <source>
        <strain evidence="3 4">YK1-12-2013</strain>
    </source>
</reference>
<dbReference type="Proteomes" id="UP000291213">
    <property type="component" value="Unassembled WGS sequence"/>
</dbReference>
<feature type="transmembrane region" description="Helical" evidence="1">
    <location>
        <begin position="246"/>
        <end position="268"/>
    </location>
</feature>
<dbReference type="Gene3D" id="1.10.3730.20">
    <property type="match status" value="1"/>
</dbReference>
<keyword evidence="1" id="KW-0812">Transmembrane</keyword>
<keyword evidence="1" id="KW-0472">Membrane</keyword>
<dbReference type="PANTHER" id="PTHR22911:SF76">
    <property type="entry name" value="EAMA DOMAIN-CONTAINING PROTEIN"/>
    <property type="match status" value="1"/>
</dbReference>
<feature type="transmembrane region" description="Helical" evidence="1">
    <location>
        <begin position="34"/>
        <end position="54"/>
    </location>
</feature>
<proteinExistence type="predicted"/>
<dbReference type="InterPro" id="IPR000620">
    <property type="entry name" value="EamA_dom"/>
</dbReference>
<feature type="transmembrane region" description="Helical" evidence="1">
    <location>
        <begin position="94"/>
        <end position="116"/>
    </location>
</feature>
<keyword evidence="1" id="KW-1133">Transmembrane helix</keyword>
<feature type="domain" description="EamA" evidence="2">
    <location>
        <begin position="156"/>
        <end position="291"/>
    </location>
</feature>
<dbReference type="AlphaFoldDB" id="A0A401HC14"/>
<evidence type="ECO:0000256" key="1">
    <source>
        <dbReference type="SAM" id="Phobius"/>
    </source>
</evidence>
<dbReference type="InterPro" id="IPR037185">
    <property type="entry name" value="EmrE-like"/>
</dbReference>
<protein>
    <recommendedName>
        <fullName evidence="2">EamA domain-containing protein</fullName>
    </recommendedName>
</protein>